<keyword evidence="4" id="KW-1185">Reference proteome</keyword>
<dbReference type="CDD" id="cd07814">
    <property type="entry name" value="SRPBCC_CalC_Aha1-like"/>
    <property type="match status" value="1"/>
</dbReference>
<dbReference type="Gene3D" id="3.30.530.20">
    <property type="match status" value="1"/>
</dbReference>
<protein>
    <submittedName>
        <fullName evidence="3">SRPBCC domain-containing protein</fullName>
    </submittedName>
</protein>
<name>A0ABW5XLR1_9SPHI</name>
<dbReference type="Pfam" id="PF08327">
    <property type="entry name" value="AHSA1"/>
    <property type="match status" value="1"/>
</dbReference>
<evidence type="ECO:0000313" key="3">
    <source>
        <dbReference type="EMBL" id="MFD2863549.1"/>
    </source>
</evidence>
<accession>A0ABW5XLR1</accession>
<dbReference type="EMBL" id="JBHUON010000002">
    <property type="protein sequence ID" value="MFD2863549.1"/>
    <property type="molecule type" value="Genomic_DNA"/>
</dbReference>
<gene>
    <name evidence="3" type="ORF">ACFSYC_02510</name>
</gene>
<dbReference type="RefSeq" id="WP_377123180.1">
    <property type="nucleotide sequence ID" value="NZ_JBHUON010000002.1"/>
</dbReference>
<comment type="caution">
    <text evidence="3">The sequence shown here is derived from an EMBL/GenBank/DDBJ whole genome shotgun (WGS) entry which is preliminary data.</text>
</comment>
<evidence type="ECO:0000256" key="1">
    <source>
        <dbReference type="ARBA" id="ARBA00006817"/>
    </source>
</evidence>
<organism evidence="3 4">
    <name type="scientific">Mucilaginibacter antarcticus</name>
    <dbReference type="NCBI Taxonomy" id="1855725"/>
    <lineage>
        <taxon>Bacteria</taxon>
        <taxon>Pseudomonadati</taxon>
        <taxon>Bacteroidota</taxon>
        <taxon>Sphingobacteriia</taxon>
        <taxon>Sphingobacteriales</taxon>
        <taxon>Sphingobacteriaceae</taxon>
        <taxon>Mucilaginibacter</taxon>
    </lineage>
</organism>
<dbReference type="SUPFAM" id="SSF55961">
    <property type="entry name" value="Bet v1-like"/>
    <property type="match status" value="1"/>
</dbReference>
<proteinExistence type="inferred from homology"/>
<comment type="similarity">
    <text evidence="1">Belongs to the AHA1 family.</text>
</comment>
<evidence type="ECO:0000313" key="4">
    <source>
        <dbReference type="Proteomes" id="UP001597601"/>
    </source>
</evidence>
<dbReference type="InterPro" id="IPR023393">
    <property type="entry name" value="START-like_dom_sf"/>
</dbReference>
<evidence type="ECO:0000259" key="2">
    <source>
        <dbReference type="Pfam" id="PF08327"/>
    </source>
</evidence>
<dbReference type="InterPro" id="IPR013538">
    <property type="entry name" value="ASHA1/2-like_C"/>
</dbReference>
<dbReference type="Proteomes" id="UP001597601">
    <property type="component" value="Unassembled WGS sequence"/>
</dbReference>
<sequence>MINPTEITEDLANKKLNVTRTFNAPIDQVWKAWTDDTLLDKWWAPRPWKAETKSMNFTEGGTWLYSMVGPEGERHWSRVDFTTITPTESFEATSRFCNEDGTPDSNMPTIHWVNVFKPFDAGTLYEATLSFDKAIDMETLVKMGFKGGFTMGLGNLDELLAK</sequence>
<feature type="domain" description="Activator of Hsp90 ATPase homologue 1/2-like C-terminal" evidence="2">
    <location>
        <begin position="23"/>
        <end position="160"/>
    </location>
</feature>
<reference evidence="4" key="1">
    <citation type="journal article" date="2019" name="Int. J. Syst. Evol. Microbiol.">
        <title>The Global Catalogue of Microorganisms (GCM) 10K type strain sequencing project: providing services to taxonomists for standard genome sequencing and annotation.</title>
        <authorList>
            <consortium name="The Broad Institute Genomics Platform"/>
            <consortium name="The Broad Institute Genome Sequencing Center for Infectious Disease"/>
            <person name="Wu L."/>
            <person name="Ma J."/>
        </authorList>
    </citation>
    <scope>NUCLEOTIDE SEQUENCE [LARGE SCALE GENOMIC DNA]</scope>
    <source>
        <strain evidence="4">KCTC 52232</strain>
    </source>
</reference>